<dbReference type="EMBL" id="CP106877">
    <property type="protein sequence ID" value="WAA12018.1"/>
    <property type="molecule type" value="Genomic_DNA"/>
</dbReference>
<accession>A0A9E8RYA1</accession>
<sequence length="123" mass="14205">MIEKVSSQQHVITTMPGVRSEGKGTELQEKLEYLTDKEQKEMKGYLQSENKKQIKELVNGLNEFLTPVHTSLKFELHEKLNEYYVTIIDDNTKEVIKEIPPKKLLDLYAAMAEQLGIIVDKKI</sequence>
<dbReference type="PANTHER" id="PTHR37166:SF1">
    <property type="entry name" value="PROTEIN FLAG"/>
    <property type="match status" value="1"/>
</dbReference>
<dbReference type="SUPFAM" id="SSF160214">
    <property type="entry name" value="FlaG-like"/>
    <property type="match status" value="1"/>
</dbReference>
<evidence type="ECO:0000313" key="1">
    <source>
        <dbReference type="EMBL" id="WAA12018.1"/>
    </source>
</evidence>
<dbReference type="KEGG" id="fhl:OE105_10575"/>
<dbReference type="RefSeq" id="WP_275420146.1">
    <property type="nucleotide sequence ID" value="NZ_CP106877.1"/>
</dbReference>
<keyword evidence="1" id="KW-0966">Cell projection</keyword>
<dbReference type="InterPro" id="IPR035924">
    <property type="entry name" value="FlaG-like_sf"/>
</dbReference>
<proteinExistence type="predicted"/>
<protein>
    <submittedName>
        <fullName evidence="1">Flagellar protein FlaG</fullName>
    </submittedName>
</protein>
<dbReference type="Proteomes" id="UP001164726">
    <property type="component" value="Chromosome"/>
</dbReference>
<name>A0A9E8RYA1_9BACI</name>
<dbReference type="AlphaFoldDB" id="A0A9E8RYA1"/>
<keyword evidence="1" id="KW-0282">Flagellum</keyword>
<gene>
    <name evidence="1" type="primary">flaG</name>
    <name evidence="1" type="ORF">OE105_10575</name>
</gene>
<reference evidence="1" key="1">
    <citation type="submission" date="2022-09" db="EMBL/GenBank/DDBJ databases">
        <title>Complete Genomes of Fervidibacillus albus and Fervidibacillus halotolerans isolated from tidal flat sediments.</title>
        <authorList>
            <person name="Kwon K.K."/>
            <person name="Yang S.-H."/>
            <person name="Park M.J."/>
            <person name="Oh H.-M."/>
        </authorList>
    </citation>
    <scope>NUCLEOTIDE SEQUENCE</scope>
    <source>
        <strain evidence="1">MEBiC13594</strain>
    </source>
</reference>
<dbReference type="NCBIfam" id="NF005834">
    <property type="entry name" value="PRK07738.1"/>
    <property type="match status" value="1"/>
</dbReference>
<dbReference type="Pfam" id="PF03646">
    <property type="entry name" value="FlaG"/>
    <property type="match status" value="1"/>
</dbReference>
<dbReference type="Gene3D" id="3.30.160.170">
    <property type="entry name" value="FlaG-like"/>
    <property type="match status" value="1"/>
</dbReference>
<keyword evidence="2" id="KW-1185">Reference proteome</keyword>
<dbReference type="PANTHER" id="PTHR37166">
    <property type="entry name" value="PROTEIN FLAG"/>
    <property type="match status" value="1"/>
</dbReference>
<dbReference type="InterPro" id="IPR005186">
    <property type="entry name" value="FlaG"/>
</dbReference>
<organism evidence="1 2">
    <name type="scientific">Fervidibacillus halotolerans</name>
    <dbReference type="NCBI Taxonomy" id="2980027"/>
    <lineage>
        <taxon>Bacteria</taxon>
        <taxon>Bacillati</taxon>
        <taxon>Bacillota</taxon>
        <taxon>Bacilli</taxon>
        <taxon>Bacillales</taxon>
        <taxon>Bacillaceae</taxon>
        <taxon>Fervidibacillus</taxon>
    </lineage>
</organism>
<keyword evidence="1" id="KW-0969">Cilium</keyword>
<evidence type="ECO:0000313" key="2">
    <source>
        <dbReference type="Proteomes" id="UP001164726"/>
    </source>
</evidence>